<evidence type="ECO:0000256" key="1">
    <source>
        <dbReference type="ARBA" id="ARBA00022598"/>
    </source>
</evidence>
<dbReference type="PANTHER" id="PTHR43585">
    <property type="entry name" value="FUMIPYRROLE BIOSYNTHESIS PROTEIN C"/>
    <property type="match status" value="1"/>
</dbReference>
<name>A0A108T4E2_9BACE</name>
<dbReference type="InterPro" id="IPR016185">
    <property type="entry name" value="PreATP-grasp_dom_sf"/>
</dbReference>
<dbReference type="Proteomes" id="UP000448877">
    <property type="component" value="Unassembled WGS sequence"/>
</dbReference>
<dbReference type="GO" id="GO:0005524">
    <property type="term" value="F:ATP binding"/>
    <property type="evidence" value="ECO:0007669"/>
    <property type="project" value="UniProtKB-UniRule"/>
</dbReference>
<dbReference type="RefSeq" id="WP_060408402.1">
    <property type="nucleotide sequence ID" value="NZ_CABMLT010000023.1"/>
</dbReference>
<reference evidence="6 7" key="1">
    <citation type="journal article" date="2019" name="Nat. Med.">
        <title>A library of human gut bacterial isolates paired with longitudinal multiomics data enables mechanistic microbiome research.</title>
        <authorList>
            <person name="Poyet M."/>
            <person name="Groussin M."/>
            <person name="Gibbons S.M."/>
            <person name="Avila-Pacheco J."/>
            <person name="Jiang X."/>
            <person name="Kearney S.M."/>
            <person name="Perrotta A.R."/>
            <person name="Berdy B."/>
            <person name="Zhao S."/>
            <person name="Lieberman T.D."/>
            <person name="Swanson P.K."/>
            <person name="Smith M."/>
            <person name="Roesemann S."/>
            <person name="Alexander J.E."/>
            <person name="Rich S.A."/>
            <person name="Livny J."/>
            <person name="Vlamakis H."/>
            <person name="Clish C."/>
            <person name="Bullock K."/>
            <person name="Deik A."/>
            <person name="Scott J."/>
            <person name="Pierce K.A."/>
            <person name="Xavier R.J."/>
            <person name="Alm E.J."/>
        </authorList>
    </citation>
    <scope>NUCLEOTIDE SEQUENCE [LARGE SCALE GENOMIC DNA]</scope>
    <source>
        <strain evidence="6 7">BIOML-A6</strain>
    </source>
</reference>
<gene>
    <name evidence="6" type="ORF">F2Y81_27060</name>
</gene>
<dbReference type="Gene3D" id="3.30.470.20">
    <property type="entry name" value="ATP-grasp fold, B domain"/>
    <property type="match status" value="1"/>
</dbReference>
<keyword evidence="2 4" id="KW-0547">Nucleotide-binding</keyword>
<dbReference type="GO" id="GO:0046872">
    <property type="term" value="F:metal ion binding"/>
    <property type="evidence" value="ECO:0007669"/>
    <property type="project" value="InterPro"/>
</dbReference>
<sequence>MKKILILGGTWFQLPAIQYAKSQGYYVITCDYLPSNPGHKYADEYHNVSTTDKEAVLFLAKTLRVDGILCFASDPAAPIAAYVSEQLGLPGNPYDKVCLLGEKHLWRQFLESNGFHVPKSKSYICYSDISLDEWKYPVMVKPVDSSGSKGITKVCNKQDISAAFEYALSFSRKKIIIIEEYIEKVGPQIGGDGFYGMDHLEFVCYGEQVVDNNITGYVPCGMKFPAQLPSSLKERITKEIEHVIFLSGLRNLSFNLEVMIDKSGCIYIMELGPRNGGNCIPEVIQNYTGVNMVALAVEAALGNTLPIHISKKDHNFAYYALHSSVSGIYRGYQITTDFSGKLNRAYIFIEEGTEIGVFLGSNQTIGILLLEFETRLDMDLFFDNPCNFIKVNVI</sequence>
<evidence type="ECO:0000259" key="5">
    <source>
        <dbReference type="PROSITE" id="PS50975"/>
    </source>
</evidence>
<keyword evidence="3 4" id="KW-0067">ATP-binding</keyword>
<dbReference type="GO" id="GO:0016874">
    <property type="term" value="F:ligase activity"/>
    <property type="evidence" value="ECO:0007669"/>
    <property type="project" value="UniProtKB-KW"/>
</dbReference>
<dbReference type="PANTHER" id="PTHR43585:SF2">
    <property type="entry name" value="ATP-GRASP ENZYME FSQD"/>
    <property type="match status" value="1"/>
</dbReference>
<dbReference type="InterPro" id="IPR013815">
    <property type="entry name" value="ATP_grasp_subdomain_1"/>
</dbReference>
<dbReference type="SUPFAM" id="SSF56059">
    <property type="entry name" value="Glutathione synthetase ATP-binding domain-like"/>
    <property type="match status" value="1"/>
</dbReference>
<dbReference type="PROSITE" id="PS50975">
    <property type="entry name" value="ATP_GRASP"/>
    <property type="match status" value="1"/>
</dbReference>
<comment type="caution">
    <text evidence="6">The sequence shown here is derived from an EMBL/GenBank/DDBJ whole genome shotgun (WGS) entry which is preliminary data.</text>
</comment>
<evidence type="ECO:0000313" key="6">
    <source>
        <dbReference type="EMBL" id="KAA5412072.1"/>
    </source>
</evidence>
<dbReference type="AlphaFoldDB" id="A0A108T4E2"/>
<organism evidence="6 7">
    <name type="scientific">Bacteroides cellulosilyticus</name>
    <dbReference type="NCBI Taxonomy" id="246787"/>
    <lineage>
        <taxon>Bacteria</taxon>
        <taxon>Pseudomonadati</taxon>
        <taxon>Bacteroidota</taxon>
        <taxon>Bacteroidia</taxon>
        <taxon>Bacteroidales</taxon>
        <taxon>Bacteroidaceae</taxon>
        <taxon>Bacteroides</taxon>
    </lineage>
</organism>
<dbReference type="Gene3D" id="3.30.1490.20">
    <property type="entry name" value="ATP-grasp fold, A domain"/>
    <property type="match status" value="1"/>
</dbReference>
<keyword evidence="1" id="KW-0436">Ligase</keyword>
<evidence type="ECO:0000256" key="4">
    <source>
        <dbReference type="PROSITE-ProRule" id="PRU00409"/>
    </source>
</evidence>
<dbReference type="SUPFAM" id="SSF52440">
    <property type="entry name" value="PreATP-grasp domain"/>
    <property type="match status" value="1"/>
</dbReference>
<accession>A0A108T4E2</accession>
<evidence type="ECO:0000313" key="7">
    <source>
        <dbReference type="Proteomes" id="UP000448877"/>
    </source>
</evidence>
<feature type="domain" description="ATP-grasp" evidence="5">
    <location>
        <begin position="107"/>
        <end position="301"/>
    </location>
</feature>
<dbReference type="Pfam" id="PF13535">
    <property type="entry name" value="ATP-grasp_4"/>
    <property type="match status" value="1"/>
</dbReference>
<protein>
    <submittedName>
        <fullName evidence="6">ATP-grasp domain-containing protein</fullName>
    </submittedName>
</protein>
<dbReference type="EMBL" id="VVYV01000083">
    <property type="protein sequence ID" value="KAA5412072.1"/>
    <property type="molecule type" value="Genomic_DNA"/>
</dbReference>
<dbReference type="Gene3D" id="3.40.50.20">
    <property type="match status" value="1"/>
</dbReference>
<evidence type="ECO:0000256" key="2">
    <source>
        <dbReference type="ARBA" id="ARBA00022741"/>
    </source>
</evidence>
<dbReference type="InterPro" id="IPR052032">
    <property type="entry name" value="ATP-dep_AA_Ligase"/>
</dbReference>
<dbReference type="InterPro" id="IPR011761">
    <property type="entry name" value="ATP-grasp"/>
</dbReference>
<evidence type="ECO:0000256" key="3">
    <source>
        <dbReference type="ARBA" id="ARBA00022840"/>
    </source>
</evidence>
<proteinExistence type="predicted"/>